<evidence type="ECO:0000313" key="2">
    <source>
        <dbReference type="EMBL" id="MFC7395220.1"/>
    </source>
</evidence>
<accession>A0ABW2Q588</accession>
<evidence type="ECO:0000313" key="3">
    <source>
        <dbReference type="Proteomes" id="UP001596505"/>
    </source>
</evidence>
<sequence>MNTKKILKQAQKNKYAVAAFNTYSLETVQAAIAAAEDEQQPVIIALGERYFPTVDIEGFAAMVRAMALKASVPVSLHLDHAYEKESIIRAIQCGFTSVMFDGSKYSLSENIERTKEITEIAHLADVSVEAEIGSMAKGAFSDEEEGDGTLTDPESAKQFVEETDIDFLAAAIGTVHGLYKGEPNIDFNRLKKIRDSVNIPLVLHGGSGTSEDKLKQAIDLGICKINVNTEVSIAAVSFLKSAFETAFKNEEMPHLSTVNAKMEQEMKKTMVKFVRIFSNQVKPVL</sequence>
<dbReference type="RefSeq" id="WP_380969529.1">
    <property type="nucleotide sequence ID" value="NZ_JBHTCO010000043.1"/>
</dbReference>
<dbReference type="InterPro" id="IPR013785">
    <property type="entry name" value="Aldolase_TIM"/>
</dbReference>
<dbReference type="InterPro" id="IPR050246">
    <property type="entry name" value="Class_II_FBP_aldolase"/>
</dbReference>
<dbReference type="EMBL" id="JBHTCO010000043">
    <property type="protein sequence ID" value="MFC7395220.1"/>
    <property type="molecule type" value="Genomic_DNA"/>
</dbReference>
<dbReference type="PANTHER" id="PTHR30304">
    <property type="entry name" value="D-TAGATOSE-1,6-BISPHOSPHATE ALDOLASE"/>
    <property type="match status" value="1"/>
</dbReference>
<protein>
    <submittedName>
        <fullName evidence="2">Ketose-bisphosphate aldolase</fullName>
    </submittedName>
</protein>
<dbReference type="Pfam" id="PF01116">
    <property type="entry name" value="F_bP_aldolase"/>
    <property type="match status" value="1"/>
</dbReference>
<dbReference type="SUPFAM" id="SSF51569">
    <property type="entry name" value="Aldolase"/>
    <property type="match status" value="1"/>
</dbReference>
<dbReference type="InterPro" id="IPR000771">
    <property type="entry name" value="FBA_II"/>
</dbReference>
<dbReference type="PIRSF" id="PIRSF001359">
    <property type="entry name" value="F_bP_aldolase_II"/>
    <property type="match status" value="1"/>
</dbReference>
<evidence type="ECO:0000256" key="1">
    <source>
        <dbReference type="ARBA" id="ARBA00001947"/>
    </source>
</evidence>
<proteinExistence type="predicted"/>
<comment type="caution">
    <text evidence="2">The sequence shown here is derived from an EMBL/GenBank/DDBJ whole genome shotgun (WGS) entry which is preliminary data.</text>
</comment>
<organism evidence="2 3">
    <name type="scientific">Scopulibacillus cellulosilyticus</name>
    <dbReference type="NCBI Taxonomy" id="2665665"/>
    <lineage>
        <taxon>Bacteria</taxon>
        <taxon>Bacillati</taxon>
        <taxon>Bacillota</taxon>
        <taxon>Bacilli</taxon>
        <taxon>Bacillales</taxon>
        <taxon>Sporolactobacillaceae</taxon>
        <taxon>Scopulibacillus</taxon>
    </lineage>
</organism>
<dbReference type="NCBIfam" id="TIGR00167">
    <property type="entry name" value="cbbA"/>
    <property type="match status" value="1"/>
</dbReference>
<name>A0ABW2Q588_9BACL</name>
<dbReference type="Proteomes" id="UP001596505">
    <property type="component" value="Unassembled WGS sequence"/>
</dbReference>
<comment type="cofactor">
    <cofactor evidence="1">
        <name>Zn(2+)</name>
        <dbReference type="ChEBI" id="CHEBI:29105"/>
    </cofactor>
</comment>
<dbReference type="Gene3D" id="3.20.20.70">
    <property type="entry name" value="Aldolase class I"/>
    <property type="match status" value="1"/>
</dbReference>
<gene>
    <name evidence="2" type="ORF">ACFQRG_20130</name>
</gene>
<dbReference type="CDD" id="cd00947">
    <property type="entry name" value="TBP_aldolase_IIB"/>
    <property type="match status" value="1"/>
</dbReference>
<dbReference type="PANTHER" id="PTHR30304:SF0">
    <property type="entry name" value="D-TAGATOSE-1,6-BISPHOSPHATE ALDOLASE SUBUNIT GATY-RELATED"/>
    <property type="match status" value="1"/>
</dbReference>
<reference evidence="3" key="1">
    <citation type="journal article" date="2019" name="Int. J. Syst. Evol. Microbiol.">
        <title>The Global Catalogue of Microorganisms (GCM) 10K type strain sequencing project: providing services to taxonomists for standard genome sequencing and annotation.</title>
        <authorList>
            <consortium name="The Broad Institute Genomics Platform"/>
            <consortium name="The Broad Institute Genome Sequencing Center for Infectious Disease"/>
            <person name="Wu L."/>
            <person name="Ma J."/>
        </authorList>
    </citation>
    <scope>NUCLEOTIDE SEQUENCE [LARGE SCALE GENOMIC DNA]</scope>
    <source>
        <strain evidence="3">CGMCC 1.16305</strain>
    </source>
</reference>
<keyword evidence="3" id="KW-1185">Reference proteome</keyword>